<feature type="region of interest" description="Disordered" evidence="1">
    <location>
        <begin position="216"/>
        <end position="237"/>
    </location>
</feature>
<feature type="compositionally biased region" description="Polar residues" evidence="1">
    <location>
        <begin position="556"/>
        <end position="566"/>
    </location>
</feature>
<comment type="caution">
    <text evidence="2">The sequence shown here is derived from an EMBL/GenBank/DDBJ whole genome shotgun (WGS) entry which is preliminary data.</text>
</comment>
<feature type="compositionally biased region" description="Polar residues" evidence="1">
    <location>
        <begin position="271"/>
        <end position="285"/>
    </location>
</feature>
<dbReference type="STRING" id="1202772.A0A1V9Y9U9"/>
<dbReference type="Proteomes" id="UP000243579">
    <property type="component" value="Unassembled WGS sequence"/>
</dbReference>
<sequence length="810" mass="88198">MADEALVHNSSVYVFAYDAATQAHKPLAEGPLGLVLLAAPTSYRLMCYNSAREELLSAPLTDLHLKFTLQQDHYVNFYIGPTKNYSMRFKDDAAVQAFLLAVAAIKAHLAFTDDSMPFEDTVVGEGYAVAMGDIVGISVEAWQASDAQANPAELLQSPPVLTPTDLQKVRLGDISTECIPGISTALLGMQKGGKRFLYLQVAGNVVLASVELLKVKKEKSRPSPEPEPAQPPVEERHDDLVSRMAALSRIGSNRGALLLPQMPTQPAPLSHRSSMETPPSASESRLQPPIALSTPLSHRPSMEVQPSTSEPVAQPSTALATPLSTPTTRPTPTSEPTPELDALRREKETLLKEQAALARMRQEWEEAARQQPTQPQSQPTPAPRAPVTPPRQSAAAMYPPLSLHAPPSAAFFEPTPLLPSFAPAPAPVFTPTTATYASTPPFTPPFAAATAELDAGLQRVARSTLSMEGLLLDLQAKMDRLLNQAAHRSGSVSGYGRRAEGSYGNQSLLKGLEKVLAQNEQLERDLEAREHELQETRRRYEQLQDDLDRAHGDQQRLLQQSSTQARAASEMHSLQAALDHAKQRCQQLESDATRALGRADDERQRRLQADDEVQRLQRTMHTLQQATASASEVAAMEAKVEEARAVAIASQKKWAEEKQALVAQLAAKDEAVAALDARHADAVSAAQHEADRVRQQMLAEREAHERDAAEAIAHLNELVAAGGEGRKKQTALEAQVRDALDRADEAAATARRQQAATTDLVKVLMNDIYFACQDAFEEDGEFTGKEVATTIRKLLKQQTAAVLQKLESPQ</sequence>
<protein>
    <submittedName>
        <fullName evidence="2">Uncharacterized protein</fullName>
    </submittedName>
</protein>
<reference evidence="2 3" key="1">
    <citation type="journal article" date="2014" name="Genome Biol. Evol.">
        <title>The secreted proteins of Achlya hypogyna and Thraustotheca clavata identify the ancestral oomycete secretome and reveal gene acquisitions by horizontal gene transfer.</title>
        <authorList>
            <person name="Misner I."/>
            <person name="Blouin N."/>
            <person name="Leonard G."/>
            <person name="Richards T.A."/>
            <person name="Lane C.E."/>
        </authorList>
    </citation>
    <scope>NUCLEOTIDE SEQUENCE [LARGE SCALE GENOMIC DNA]</scope>
    <source>
        <strain evidence="2 3">ATCC 48635</strain>
    </source>
</reference>
<dbReference type="PANTHER" id="PTHR44927:SF1">
    <property type="entry name" value="FK506-BINDING PROTEIN 15"/>
    <property type="match status" value="1"/>
</dbReference>
<evidence type="ECO:0000313" key="3">
    <source>
        <dbReference type="Proteomes" id="UP000243579"/>
    </source>
</evidence>
<name>A0A1V9Y9U9_ACHHY</name>
<gene>
    <name evidence="2" type="ORF">ACHHYP_15915</name>
</gene>
<dbReference type="PANTHER" id="PTHR44927">
    <property type="entry name" value="FK506-BINDING PROTEIN 15"/>
    <property type="match status" value="1"/>
</dbReference>
<feature type="region of interest" description="Disordered" evidence="1">
    <location>
        <begin position="551"/>
        <end position="571"/>
    </location>
</feature>
<accession>A0A1V9Y9U9</accession>
<organism evidence="2 3">
    <name type="scientific">Achlya hypogyna</name>
    <name type="common">Oomycete</name>
    <name type="synonym">Protoachlya hypogyna</name>
    <dbReference type="NCBI Taxonomy" id="1202772"/>
    <lineage>
        <taxon>Eukaryota</taxon>
        <taxon>Sar</taxon>
        <taxon>Stramenopiles</taxon>
        <taxon>Oomycota</taxon>
        <taxon>Saprolegniomycetes</taxon>
        <taxon>Saprolegniales</taxon>
        <taxon>Achlyaceae</taxon>
        <taxon>Achlya</taxon>
    </lineage>
</organism>
<dbReference type="AlphaFoldDB" id="A0A1V9Y9U9"/>
<feature type="region of interest" description="Disordered" evidence="1">
    <location>
        <begin position="359"/>
        <end position="394"/>
    </location>
</feature>
<feature type="compositionally biased region" description="Low complexity" evidence="1">
    <location>
        <begin position="315"/>
        <end position="340"/>
    </location>
</feature>
<evidence type="ECO:0000256" key="1">
    <source>
        <dbReference type="SAM" id="MobiDB-lite"/>
    </source>
</evidence>
<feature type="compositionally biased region" description="Pro residues" evidence="1">
    <location>
        <begin position="378"/>
        <end position="389"/>
    </location>
</feature>
<dbReference type="EMBL" id="JNBR01002438">
    <property type="protein sequence ID" value="OQR82515.1"/>
    <property type="molecule type" value="Genomic_DNA"/>
</dbReference>
<feature type="region of interest" description="Disordered" evidence="1">
    <location>
        <begin position="252"/>
        <end position="343"/>
    </location>
</feature>
<keyword evidence="3" id="KW-1185">Reference proteome</keyword>
<dbReference type="OrthoDB" id="77911at2759"/>
<evidence type="ECO:0000313" key="2">
    <source>
        <dbReference type="EMBL" id="OQR82515.1"/>
    </source>
</evidence>
<proteinExistence type="predicted"/>